<dbReference type="EMBL" id="JAIWYP010000009">
    <property type="protein sequence ID" value="KAH3771982.1"/>
    <property type="molecule type" value="Genomic_DNA"/>
</dbReference>
<evidence type="ECO:0000313" key="3">
    <source>
        <dbReference type="Proteomes" id="UP000828390"/>
    </source>
</evidence>
<reference evidence="2" key="1">
    <citation type="journal article" date="2019" name="bioRxiv">
        <title>The Genome of the Zebra Mussel, Dreissena polymorpha: A Resource for Invasive Species Research.</title>
        <authorList>
            <person name="McCartney M.A."/>
            <person name="Auch B."/>
            <person name="Kono T."/>
            <person name="Mallez S."/>
            <person name="Zhang Y."/>
            <person name="Obille A."/>
            <person name="Becker A."/>
            <person name="Abrahante J.E."/>
            <person name="Garbe J."/>
            <person name="Badalamenti J.P."/>
            <person name="Herman A."/>
            <person name="Mangelson H."/>
            <person name="Liachko I."/>
            <person name="Sullivan S."/>
            <person name="Sone E.D."/>
            <person name="Koren S."/>
            <person name="Silverstein K.A.T."/>
            <person name="Beckman K.B."/>
            <person name="Gohl D.M."/>
        </authorList>
    </citation>
    <scope>NUCLEOTIDE SEQUENCE</scope>
    <source>
        <strain evidence="2">Duluth1</strain>
        <tissue evidence="2">Whole animal</tissue>
    </source>
</reference>
<feature type="domain" description="Alpha-macroglobulin-like TED" evidence="1">
    <location>
        <begin position="53"/>
        <end position="229"/>
    </location>
</feature>
<sequence>MNYYHTQYLIDMIRYGSETISHLQINVPDQFVVPEVREHLYVPGSGLAQVSLFRDVVTPGFFKLYMNCEDIFRKPYGAGEMNMFNFAYNLLSLRFMKTNQQLPQETLITALQYLNVGLQRQLSYMNIDGSFRMFQDDEDSTSIWLSAFVANTLHEARFGEWKHDIYIPINLIDKIVVWLCSKQNETGAWYPDNQIFDRKFASVKAGSGALFGDPVPLTAYVLIALYKIETDVSGATRYTSLTLPFPTTRLS</sequence>
<accession>A0A9D4IGU2</accession>
<dbReference type="AlphaFoldDB" id="A0A9D4IGU2"/>
<evidence type="ECO:0000259" key="1">
    <source>
        <dbReference type="Pfam" id="PF07678"/>
    </source>
</evidence>
<dbReference type="SUPFAM" id="SSF48239">
    <property type="entry name" value="Terpenoid cyclases/Protein prenyltransferases"/>
    <property type="match status" value="1"/>
</dbReference>
<dbReference type="InterPro" id="IPR050473">
    <property type="entry name" value="A2M/Complement_sys"/>
</dbReference>
<dbReference type="Proteomes" id="UP000828390">
    <property type="component" value="Unassembled WGS sequence"/>
</dbReference>
<name>A0A9D4IGU2_DREPO</name>
<keyword evidence="3" id="KW-1185">Reference proteome</keyword>
<dbReference type="Pfam" id="PF07678">
    <property type="entry name" value="TED_complement"/>
    <property type="match status" value="1"/>
</dbReference>
<dbReference type="PANTHER" id="PTHR11412">
    <property type="entry name" value="MACROGLOBULIN / COMPLEMENT"/>
    <property type="match status" value="1"/>
</dbReference>
<reference evidence="2" key="2">
    <citation type="submission" date="2020-11" db="EMBL/GenBank/DDBJ databases">
        <authorList>
            <person name="McCartney M.A."/>
            <person name="Auch B."/>
            <person name="Kono T."/>
            <person name="Mallez S."/>
            <person name="Becker A."/>
            <person name="Gohl D.M."/>
            <person name="Silverstein K.A.T."/>
            <person name="Koren S."/>
            <person name="Bechman K.B."/>
            <person name="Herman A."/>
            <person name="Abrahante J.E."/>
            <person name="Garbe J."/>
        </authorList>
    </citation>
    <scope>NUCLEOTIDE SEQUENCE</scope>
    <source>
        <strain evidence="2">Duluth1</strain>
        <tissue evidence="2">Whole animal</tissue>
    </source>
</reference>
<comment type="caution">
    <text evidence="2">The sequence shown here is derived from an EMBL/GenBank/DDBJ whole genome shotgun (WGS) entry which is preliminary data.</text>
</comment>
<dbReference type="GO" id="GO:0005615">
    <property type="term" value="C:extracellular space"/>
    <property type="evidence" value="ECO:0007669"/>
    <property type="project" value="InterPro"/>
</dbReference>
<protein>
    <recommendedName>
        <fullName evidence="1">Alpha-macroglobulin-like TED domain-containing protein</fullName>
    </recommendedName>
</protein>
<gene>
    <name evidence="2" type="ORF">DPMN_173313</name>
</gene>
<proteinExistence type="predicted"/>
<dbReference type="Gene3D" id="1.50.10.20">
    <property type="match status" value="1"/>
</dbReference>
<dbReference type="InterPro" id="IPR011626">
    <property type="entry name" value="Alpha-macroglobulin_TED"/>
</dbReference>
<evidence type="ECO:0000313" key="2">
    <source>
        <dbReference type="EMBL" id="KAH3771982.1"/>
    </source>
</evidence>
<dbReference type="InterPro" id="IPR008930">
    <property type="entry name" value="Terpenoid_cyclase/PrenylTrfase"/>
</dbReference>
<dbReference type="PANTHER" id="PTHR11412:SF146">
    <property type="entry name" value="CD109 ANTIGEN"/>
    <property type="match status" value="1"/>
</dbReference>
<organism evidence="2 3">
    <name type="scientific">Dreissena polymorpha</name>
    <name type="common">Zebra mussel</name>
    <name type="synonym">Mytilus polymorpha</name>
    <dbReference type="NCBI Taxonomy" id="45954"/>
    <lineage>
        <taxon>Eukaryota</taxon>
        <taxon>Metazoa</taxon>
        <taxon>Spiralia</taxon>
        <taxon>Lophotrochozoa</taxon>
        <taxon>Mollusca</taxon>
        <taxon>Bivalvia</taxon>
        <taxon>Autobranchia</taxon>
        <taxon>Heteroconchia</taxon>
        <taxon>Euheterodonta</taxon>
        <taxon>Imparidentia</taxon>
        <taxon>Neoheterodontei</taxon>
        <taxon>Myida</taxon>
        <taxon>Dreissenoidea</taxon>
        <taxon>Dreissenidae</taxon>
        <taxon>Dreissena</taxon>
    </lineage>
</organism>